<dbReference type="AlphaFoldDB" id="A0A084AGG9"/>
<reference evidence="1 2" key="1">
    <citation type="journal article" date="2014" name="BMC Genomics">
        <title>Comparative genome sequencing reveals chemotype-specific gene clusters in the toxigenic black mold Stachybotrys.</title>
        <authorList>
            <person name="Semeiks J."/>
            <person name="Borek D."/>
            <person name="Otwinowski Z."/>
            <person name="Grishin N.V."/>
        </authorList>
    </citation>
    <scope>NUCLEOTIDE SEQUENCE [LARGE SCALE GENOMIC DNA]</scope>
    <source>
        <strain evidence="2">CBS 109288 / IBT 7711</strain>
    </source>
</reference>
<accession>A0A084AGG9</accession>
<dbReference type="HOGENOM" id="CLU_016575_2_0_1"/>
<keyword evidence="2" id="KW-1185">Reference proteome</keyword>
<sequence>MTELSSVIFDYRLRLWWDIVNPPIDYEPAEVLSYNSSKFASADTIYSTCRGECIHSNGLAVGCHEECVRLLPTGFVDKLVPISQRSFQPAPPQEKARTTWLRKDLAKNLAVTLPFPFDVTLGIAWYLPQQHATNLLTTLDYWMPHSTRVNVSIPFTEKHVIFEMQRYVSSVMNTNKMCLSQPRISPVLVYVCEDHNGITQLIISETEEPPAIDPVPGKWWKSLRLSKFDHEIEFHSDGFKLRRVCYQDTSTDEITAWPTPQPPRDFRFQQFCYPNFYPESYHTPARMASLSYNLPGVTGISVYCRPEPSAFYAHRVGDDLSLYKSKANNAAWIYMPLDADEFISEIWMRGIRRSTTKLALAFVTNKQRVTLAGHVVFFAEYTYAWTLLDVSHGEPKQLFYDTHIDGIRCLMFDSPAPLALSQPFSGPLSDYLSPKLARTTNHHLFWSSAPLAGVVTVEHCRVKVERSWEITGLLFCYKDEPTKALGQVRLDCLTGARTVDPTQQLWFQFRLNKGQRPVVIRVEVTKPPNPDVTWFSVPWSDTLEWWFSFRETHLWHDGRKSLSREWKSTNAAEE</sequence>
<proteinExistence type="predicted"/>
<organism evidence="1 2">
    <name type="scientific">Stachybotrys chartarum (strain CBS 109288 / IBT 7711)</name>
    <name type="common">Toxic black mold</name>
    <name type="synonym">Stilbospora chartarum</name>
    <dbReference type="NCBI Taxonomy" id="1280523"/>
    <lineage>
        <taxon>Eukaryota</taxon>
        <taxon>Fungi</taxon>
        <taxon>Dikarya</taxon>
        <taxon>Ascomycota</taxon>
        <taxon>Pezizomycotina</taxon>
        <taxon>Sordariomycetes</taxon>
        <taxon>Hypocreomycetidae</taxon>
        <taxon>Hypocreales</taxon>
        <taxon>Stachybotryaceae</taxon>
        <taxon>Stachybotrys</taxon>
    </lineage>
</organism>
<dbReference type="OrthoDB" id="5153231at2759"/>
<gene>
    <name evidence="1" type="ORF">S7711_08458</name>
</gene>
<dbReference type="EMBL" id="KL648739">
    <property type="protein sequence ID" value="KEY64398.1"/>
    <property type="molecule type" value="Genomic_DNA"/>
</dbReference>
<dbReference type="Proteomes" id="UP000028045">
    <property type="component" value="Unassembled WGS sequence"/>
</dbReference>
<name>A0A084AGG9_STACB</name>
<protein>
    <submittedName>
        <fullName evidence="1">Uncharacterized protein</fullName>
    </submittedName>
</protein>
<evidence type="ECO:0000313" key="2">
    <source>
        <dbReference type="Proteomes" id="UP000028045"/>
    </source>
</evidence>
<evidence type="ECO:0000313" key="1">
    <source>
        <dbReference type="EMBL" id="KEY64398.1"/>
    </source>
</evidence>